<comment type="caution">
    <text evidence="2">The sequence shown here is derived from an EMBL/GenBank/DDBJ whole genome shotgun (WGS) entry which is preliminary data.</text>
</comment>
<organism evidence="2 3">
    <name type="scientific">Prevotella communis</name>
    <dbReference type="NCBI Taxonomy" id="2913614"/>
    <lineage>
        <taxon>Bacteria</taxon>
        <taxon>Pseudomonadati</taxon>
        <taxon>Bacteroidota</taxon>
        <taxon>Bacteroidia</taxon>
        <taxon>Bacteroidales</taxon>
        <taxon>Prevotellaceae</taxon>
        <taxon>Prevotella</taxon>
    </lineage>
</organism>
<dbReference type="EMBL" id="FNIW01000024">
    <property type="protein sequence ID" value="SDO52445.1"/>
    <property type="molecule type" value="Genomic_DNA"/>
</dbReference>
<reference evidence="3" key="1">
    <citation type="submission" date="2016-10" db="EMBL/GenBank/DDBJ databases">
        <authorList>
            <person name="de Groot N.N."/>
        </authorList>
    </citation>
    <scope>NUCLEOTIDE SEQUENCE [LARGE SCALE GENOMIC DNA]</scope>
    <source>
        <strain evidence="3">BP1-145</strain>
    </source>
</reference>
<accession>A0A1H0K907</accession>
<dbReference type="GO" id="GO:0016740">
    <property type="term" value="F:transferase activity"/>
    <property type="evidence" value="ECO:0007669"/>
    <property type="project" value="UniProtKB-KW"/>
</dbReference>
<evidence type="ECO:0000313" key="3">
    <source>
        <dbReference type="Proteomes" id="UP000199134"/>
    </source>
</evidence>
<dbReference type="Pfam" id="PF04230">
    <property type="entry name" value="PS_pyruv_trans"/>
    <property type="match status" value="1"/>
</dbReference>
<dbReference type="AlphaFoldDB" id="A0A1H0K907"/>
<keyword evidence="2" id="KW-0808">Transferase</keyword>
<dbReference type="InterPro" id="IPR007345">
    <property type="entry name" value="Polysacch_pyruvyl_Trfase"/>
</dbReference>
<evidence type="ECO:0000313" key="2">
    <source>
        <dbReference type="EMBL" id="SDO52445.1"/>
    </source>
</evidence>
<dbReference type="OrthoDB" id="9799278at2"/>
<feature type="domain" description="Polysaccharide pyruvyl transferase" evidence="1">
    <location>
        <begin position="13"/>
        <end position="304"/>
    </location>
</feature>
<proteinExistence type="predicted"/>
<protein>
    <submittedName>
        <fullName evidence="2">Polysaccharide pyruvyl transferase</fullName>
    </submittedName>
</protein>
<dbReference type="RefSeq" id="WP_091854832.1">
    <property type="nucleotide sequence ID" value="NZ_FNIW01000024.1"/>
</dbReference>
<gene>
    <name evidence="2" type="ORF">SAMN04487900_12414</name>
</gene>
<evidence type="ECO:0000259" key="1">
    <source>
        <dbReference type="Pfam" id="PF04230"/>
    </source>
</evidence>
<sequence>MVINVITRHSPSNYGSLLQSMATLKVLQDLGHHAQIIDYQRKDERGMGIVRSQLKTKPQFSGFLKRLAYIAVRYPVEKYAQWKFDRMRSCWLQMTKRYYSKNELDNLDADILMTGSDQVWGPMMSGVYDPVYFLQFGKKSIQRVAYAASFGKTNFDAKTAQSYKGMLADYDKITVREQSAVDLIHQFGLTNCEGKVLDPTLLLNGAEWRKHLDITRIKSKGDYVLLYLIHNRPEHAEYARNLAKEMGKPLIKVNPFLHQARWGERFILCPDVREFVSLIDNATMLVTDSFHGTCFAINLNKPFIELLPKNGTSTRNQSVLEMTGLTDRIVNDYSDYNWQGKIIDYGRVNEILDVERKKSIDLLKHLIS</sequence>
<name>A0A1H0K907_9BACT</name>
<dbReference type="Proteomes" id="UP000199134">
    <property type="component" value="Unassembled WGS sequence"/>
</dbReference>